<feature type="compositionally biased region" description="Polar residues" evidence="1">
    <location>
        <begin position="213"/>
        <end position="226"/>
    </location>
</feature>
<evidence type="ECO:0000256" key="1">
    <source>
        <dbReference type="SAM" id="MobiDB-lite"/>
    </source>
</evidence>
<proteinExistence type="predicted"/>
<sequence length="273" mass="30877">MKSIESLLQHPKSDTKKATTTIITTTTTTTTTTATTEEEAKGCPSSQTTEQTSFPDPPEYEIIALERDLEQEEEDLPSYSLEDDVDDTTSDCRSREIHTPPAYNTLRIHTIHTNTSEDSLRELNTDWDFRIPFTTSPLDKSRPKLKRCRDALKRTITSTRRIISNSHSSPSKDDGSSSLWDTDSETESLLAFLREDLEAALSTPIVDEKVEHGNSTGATSTNNDQSPRFKMKLRELRNKFTPKDTASANDVTTRSGQSQRRRVRVKRWIYGSQ</sequence>
<feature type="region of interest" description="Disordered" evidence="1">
    <location>
        <begin position="206"/>
        <end position="262"/>
    </location>
</feature>
<evidence type="ECO:0000313" key="2">
    <source>
        <dbReference type="EMBL" id="PSS02402.1"/>
    </source>
</evidence>
<feature type="region of interest" description="Disordered" evidence="1">
    <location>
        <begin position="159"/>
        <end position="180"/>
    </location>
</feature>
<dbReference type="EMBL" id="KZ678377">
    <property type="protein sequence ID" value="PSS02402.1"/>
    <property type="molecule type" value="Genomic_DNA"/>
</dbReference>
<feature type="compositionally biased region" description="Basic and acidic residues" evidence="1">
    <location>
        <begin position="232"/>
        <end position="242"/>
    </location>
</feature>
<dbReference type="AlphaFoldDB" id="A0A2T3AL22"/>
<feature type="compositionally biased region" description="Low complexity" evidence="1">
    <location>
        <begin position="18"/>
        <end position="35"/>
    </location>
</feature>
<gene>
    <name evidence="2" type="ORF">BD289DRAFT_478786</name>
</gene>
<protein>
    <submittedName>
        <fullName evidence="2">Uncharacterized protein</fullName>
    </submittedName>
</protein>
<dbReference type="InParanoid" id="A0A2T3AL22"/>
<organism evidence="2 3">
    <name type="scientific">Coniella lustricola</name>
    <dbReference type="NCBI Taxonomy" id="2025994"/>
    <lineage>
        <taxon>Eukaryota</taxon>
        <taxon>Fungi</taxon>
        <taxon>Dikarya</taxon>
        <taxon>Ascomycota</taxon>
        <taxon>Pezizomycotina</taxon>
        <taxon>Sordariomycetes</taxon>
        <taxon>Sordariomycetidae</taxon>
        <taxon>Diaporthales</taxon>
        <taxon>Schizoparmaceae</taxon>
        <taxon>Coniella</taxon>
    </lineage>
</organism>
<name>A0A2T3AL22_9PEZI</name>
<feature type="region of interest" description="Disordered" evidence="1">
    <location>
        <begin position="1"/>
        <end position="58"/>
    </location>
</feature>
<feature type="region of interest" description="Disordered" evidence="1">
    <location>
        <begin position="76"/>
        <end position="97"/>
    </location>
</feature>
<evidence type="ECO:0000313" key="3">
    <source>
        <dbReference type="Proteomes" id="UP000241462"/>
    </source>
</evidence>
<dbReference type="Proteomes" id="UP000241462">
    <property type="component" value="Unassembled WGS sequence"/>
</dbReference>
<feature type="compositionally biased region" description="Polar residues" evidence="1">
    <location>
        <begin position="44"/>
        <end position="54"/>
    </location>
</feature>
<keyword evidence="3" id="KW-1185">Reference proteome</keyword>
<reference evidence="2 3" key="1">
    <citation type="journal article" date="2018" name="Mycol. Prog.">
        <title>Coniella lustricola, a new species from submerged detritus.</title>
        <authorList>
            <person name="Raudabaugh D.B."/>
            <person name="Iturriaga T."/>
            <person name="Carver A."/>
            <person name="Mondo S."/>
            <person name="Pangilinan J."/>
            <person name="Lipzen A."/>
            <person name="He G."/>
            <person name="Amirebrahimi M."/>
            <person name="Grigoriev I.V."/>
            <person name="Miller A.N."/>
        </authorList>
    </citation>
    <scope>NUCLEOTIDE SEQUENCE [LARGE SCALE GENOMIC DNA]</scope>
    <source>
        <strain evidence="2 3">B22-T-1</strain>
    </source>
</reference>
<feature type="compositionally biased region" description="Polar residues" evidence="1">
    <location>
        <begin position="244"/>
        <end position="253"/>
    </location>
</feature>
<accession>A0A2T3AL22</accession>
<feature type="compositionally biased region" description="Acidic residues" evidence="1">
    <location>
        <begin position="76"/>
        <end position="89"/>
    </location>
</feature>